<evidence type="ECO:0000256" key="11">
    <source>
        <dbReference type="ARBA" id="ARBA00023136"/>
    </source>
</evidence>
<keyword evidence="8" id="KW-0597">Phosphoprotein</keyword>
<protein>
    <recommendedName>
        <fullName evidence="13">Src kinase-associated phosphoprotein 1</fullName>
    </recommendedName>
    <alternativeName>
        <fullName evidence="15">Src family-associated phosphoprotein 1</fullName>
    </alternativeName>
</protein>
<evidence type="ECO:0000256" key="1">
    <source>
        <dbReference type="ARBA" id="ARBA00004123"/>
    </source>
</evidence>
<dbReference type="CDD" id="cd12044">
    <property type="entry name" value="SH3_SKAP1"/>
    <property type="match status" value="1"/>
</dbReference>
<feature type="domain" description="SH3" evidence="18">
    <location>
        <begin position="310"/>
        <end position="371"/>
    </location>
</feature>
<evidence type="ECO:0000256" key="8">
    <source>
        <dbReference type="ARBA" id="ARBA00022553"/>
    </source>
</evidence>
<dbReference type="CDD" id="cd13380">
    <property type="entry name" value="PH_Skap1"/>
    <property type="match status" value="1"/>
</dbReference>
<dbReference type="GO" id="GO:0002250">
    <property type="term" value="P:adaptive immune response"/>
    <property type="evidence" value="ECO:0007669"/>
    <property type="project" value="UniProtKB-KW"/>
</dbReference>
<dbReference type="InterPro" id="IPR036028">
    <property type="entry name" value="SH3-like_dom_sf"/>
</dbReference>
<name>A0A8C9AED4_PROSS</name>
<keyword evidence="6" id="KW-1003">Cell membrane</keyword>
<evidence type="ECO:0000256" key="2">
    <source>
        <dbReference type="ARBA" id="ARBA00004236"/>
    </source>
</evidence>
<feature type="compositionally biased region" description="Acidic residues" evidence="17">
    <location>
        <begin position="230"/>
        <end position="249"/>
    </location>
</feature>
<dbReference type="SMART" id="SM00326">
    <property type="entry name" value="SH3"/>
    <property type="match status" value="1"/>
</dbReference>
<organism evidence="20 21">
    <name type="scientific">Prolemur simus</name>
    <name type="common">Greater bamboo lemur</name>
    <name type="synonym">Hapalemur simus</name>
    <dbReference type="NCBI Taxonomy" id="1328070"/>
    <lineage>
        <taxon>Eukaryota</taxon>
        <taxon>Metazoa</taxon>
        <taxon>Chordata</taxon>
        <taxon>Craniata</taxon>
        <taxon>Vertebrata</taxon>
        <taxon>Euteleostomi</taxon>
        <taxon>Mammalia</taxon>
        <taxon>Eutheria</taxon>
        <taxon>Euarchontoglires</taxon>
        <taxon>Primates</taxon>
        <taxon>Strepsirrhini</taxon>
        <taxon>Lemuriformes</taxon>
        <taxon>Lemuridae</taxon>
        <taxon>Prolemur</taxon>
    </lineage>
</organism>
<dbReference type="GO" id="GO:0001772">
    <property type="term" value="C:immunological synapse"/>
    <property type="evidence" value="ECO:0007669"/>
    <property type="project" value="Ensembl"/>
</dbReference>
<reference evidence="20" key="2">
    <citation type="submission" date="2025-09" db="UniProtKB">
        <authorList>
            <consortium name="Ensembl"/>
        </authorList>
    </citation>
    <scope>IDENTIFICATION</scope>
</reference>
<dbReference type="GO" id="GO:0042101">
    <property type="term" value="C:T cell receptor complex"/>
    <property type="evidence" value="ECO:0007669"/>
    <property type="project" value="Ensembl"/>
</dbReference>
<keyword evidence="12" id="KW-0539">Nucleus</keyword>
<dbReference type="GO" id="GO:0005911">
    <property type="term" value="C:cell-cell junction"/>
    <property type="evidence" value="ECO:0007669"/>
    <property type="project" value="Ensembl"/>
</dbReference>
<dbReference type="GO" id="GO:0042169">
    <property type="term" value="F:SH2 domain binding"/>
    <property type="evidence" value="ECO:0007669"/>
    <property type="project" value="Ensembl"/>
</dbReference>
<dbReference type="Gene3D" id="2.30.30.40">
    <property type="entry name" value="SH3 Domains"/>
    <property type="match status" value="1"/>
</dbReference>
<dbReference type="Proteomes" id="UP000694414">
    <property type="component" value="Unplaced"/>
</dbReference>
<evidence type="ECO:0000256" key="15">
    <source>
        <dbReference type="ARBA" id="ARBA00080318"/>
    </source>
</evidence>
<dbReference type="GO" id="GO:0072659">
    <property type="term" value="P:protein localization to plasma membrane"/>
    <property type="evidence" value="ECO:0007669"/>
    <property type="project" value="Ensembl"/>
</dbReference>
<dbReference type="GO" id="GO:1903039">
    <property type="term" value="P:positive regulation of leukocyte cell-cell adhesion"/>
    <property type="evidence" value="ECO:0007669"/>
    <property type="project" value="Ensembl"/>
</dbReference>
<dbReference type="GO" id="GO:0019901">
    <property type="term" value="F:protein kinase binding"/>
    <property type="evidence" value="ECO:0007669"/>
    <property type="project" value="Ensembl"/>
</dbReference>
<reference evidence="20" key="1">
    <citation type="submission" date="2025-08" db="UniProtKB">
        <authorList>
            <consortium name="Ensembl"/>
        </authorList>
    </citation>
    <scope>IDENTIFICATION</scope>
</reference>
<dbReference type="GO" id="GO:0033625">
    <property type="term" value="P:positive regulation of integrin activation"/>
    <property type="evidence" value="ECO:0007669"/>
    <property type="project" value="Ensembl"/>
</dbReference>
<evidence type="ECO:0000313" key="20">
    <source>
        <dbReference type="Ensembl" id="ENSPSMP00000029040.1"/>
    </source>
</evidence>
<dbReference type="GO" id="GO:0005829">
    <property type="term" value="C:cytosol"/>
    <property type="evidence" value="ECO:0007669"/>
    <property type="project" value="Ensembl"/>
</dbReference>
<comment type="subcellular location">
    <subcellularLocation>
        <location evidence="2">Cell membrane</location>
    </subcellularLocation>
    <subcellularLocation>
        <location evidence="3">Cytoplasm</location>
    </subcellularLocation>
    <subcellularLocation>
        <location evidence="1">Nucleus</location>
    </subcellularLocation>
</comment>
<dbReference type="PRINTS" id="PR00452">
    <property type="entry name" value="SH3DOMAIN"/>
</dbReference>
<dbReference type="SUPFAM" id="SSF50044">
    <property type="entry name" value="SH3-domain"/>
    <property type="match status" value="1"/>
</dbReference>
<evidence type="ECO:0000256" key="3">
    <source>
        <dbReference type="ARBA" id="ARBA00004496"/>
    </source>
</evidence>
<evidence type="ECO:0000256" key="13">
    <source>
        <dbReference type="ARBA" id="ARBA00039670"/>
    </source>
</evidence>
<dbReference type="GO" id="GO:0034116">
    <property type="term" value="P:positive regulation of heterotypic cell-cell adhesion"/>
    <property type="evidence" value="ECO:0007669"/>
    <property type="project" value="Ensembl"/>
</dbReference>
<dbReference type="SUPFAM" id="SSF50729">
    <property type="entry name" value="PH domain-like"/>
    <property type="match status" value="1"/>
</dbReference>
<dbReference type="GO" id="GO:0001954">
    <property type="term" value="P:positive regulation of cell-matrix adhesion"/>
    <property type="evidence" value="ECO:0007669"/>
    <property type="project" value="Ensembl"/>
</dbReference>
<dbReference type="PANTHER" id="PTHR15129">
    <property type="entry name" value="SRC-ASSOCIATED ADAPTOR PROTEIN"/>
    <property type="match status" value="1"/>
</dbReference>
<evidence type="ECO:0000256" key="7">
    <source>
        <dbReference type="ARBA" id="ARBA00022490"/>
    </source>
</evidence>
<dbReference type="InterPro" id="IPR035765">
    <property type="entry name" value="SKAP1_SH3"/>
</dbReference>
<keyword evidence="10" id="KW-1064">Adaptive immunity</keyword>
<keyword evidence="9" id="KW-0391">Immunity</keyword>
<evidence type="ECO:0000256" key="5">
    <source>
        <dbReference type="ARBA" id="ARBA00022443"/>
    </source>
</evidence>
<dbReference type="GO" id="GO:0050852">
    <property type="term" value="P:T cell receptor signaling pathway"/>
    <property type="evidence" value="ECO:0007669"/>
    <property type="project" value="Ensembl"/>
</dbReference>
<dbReference type="PROSITE" id="PS50002">
    <property type="entry name" value="SH3"/>
    <property type="match status" value="1"/>
</dbReference>
<comment type="similarity">
    <text evidence="4">Belongs to the SKAP family.</text>
</comment>
<evidence type="ECO:0000256" key="9">
    <source>
        <dbReference type="ARBA" id="ARBA00022859"/>
    </source>
</evidence>
<comment type="function">
    <text evidence="14">Positively regulates T-cell receptor signaling by enhancing the MAP kinase pathway. Required for optimal conjugation between T-cells and antigen-presenting cells by promoting the clustering of integrin ITGAL on the surface of T-cells. May be involved in high affinity immunoglobulin epsilon receptor signaling in mast cells.</text>
</comment>
<dbReference type="Pfam" id="PF00018">
    <property type="entry name" value="SH3_1"/>
    <property type="match status" value="1"/>
</dbReference>
<keyword evidence="21" id="KW-1185">Reference proteome</keyword>
<dbReference type="FunFam" id="2.30.29.30:FF:000277">
    <property type="entry name" value="src kinase-associated phosphoprotein 1"/>
    <property type="match status" value="1"/>
</dbReference>
<evidence type="ECO:0000256" key="10">
    <source>
        <dbReference type="ARBA" id="ARBA00023130"/>
    </source>
</evidence>
<dbReference type="Ensembl" id="ENSPSMT00000033515.1">
    <property type="protein sequence ID" value="ENSPSMP00000029040.1"/>
    <property type="gene ID" value="ENSPSMG00000020161.1"/>
</dbReference>
<dbReference type="FunFam" id="2.30.30.40:FF:000097">
    <property type="entry name" value="Putative src kinase-associated phosphoprotein 2"/>
    <property type="match status" value="1"/>
</dbReference>
<dbReference type="GO" id="GO:0005654">
    <property type="term" value="C:nucleoplasm"/>
    <property type="evidence" value="ECO:0007669"/>
    <property type="project" value="Ensembl"/>
</dbReference>
<evidence type="ECO:0000256" key="14">
    <source>
        <dbReference type="ARBA" id="ARBA00058951"/>
    </source>
</evidence>
<dbReference type="GO" id="GO:0033634">
    <property type="term" value="P:positive regulation of cell-cell adhesion mediated by integrin"/>
    <property type="evidence" value="ECO:0007669"/>
    <property type="project" value="Ensembl"/>
</dbReference>
<dbReference type="SMART" id="SM00233">
    <property type="entry name" value="PH"/>
    <property type="match status" value="1"/>
</dbReference>
<dbReference type="AlphaFoldDB" id="A0A8C9AED4"/>
<evidence type="ECO:0000259" key="18">
    <source>
        <dbReference type="PROSITE" id="PS50002"/>
    </source>
</evidence>
<evidence type="ECO:0000256" key="6">
    <source>
        <dbReference type="ARBA" id="ARBA00022475"/>
    </source>
</evidence>
<sequence length="375" mass="43111">LSLSLLPEKINFLLLSILNFENFSSPFLAEGLRNENLGTVARDHRDHILRGFQQIKARFDDLIFFLFCPSGGDLGQDSFDDNHSGTLGLSLTSDARFLSDYQEEGTEDILRGAQELDNIIKQGYLEKKSKDHSFFGSEWQKRWCVVSRSLFYYYANEKSKQPKGTFLIKGYSVRMAPHLRRDSKKESCFELTSQDRRSYEFTATSPAEARDWVDQISFLLKDLSSLTIPCEEEEEEGEEEEEEQEEEMYDDIDGFDSANSGPQCRPIILPGSVGIKEPTEEKEEEIYEVLPDEEQDLEEDASGTRRKGVDSANYYQGLWDCHGDQPDELSFQQGDLIRILSKEYNMYGWWVGELNSLIGIVPKEYLTSAFEVEEK</sequence>
<evidence type="ECO:0000313" key="21">
    <source>
        <dbReference type="Proteomes" id="UP000694414"/>
    </source>
</evidence>
<dbReference type="GeneTree" id="ENSGT00390000017856"/>
<dbReference type="GO" id="GO:0002821">
    <property type="term" value="P:positive regulation of adaptive immune response"/>
    <property type="evidence" value="ECO:0007669"/>
    <property type="project" value="Ensembl"/>
</dbReference>
<dbReference type="GO" id="GO:0044853">
    <property type="term" value="C:plasma membrane raft"/>
    <property type="evidence" value="ECO:0007669"/>
    <property type="project" value="Ensembl"/>
</dbReference>
<dbReference type="InterPro" id="IPR001452">
    <property type="entry name" value="SH3_domain"/>
</dbReference>
<dbReference type="PANTHER" id="PTHR15129:SF1">
    <property type="entry name" value="SRC KINASE-ASSOCIATED PHOSPHOPROTEIN 1"/>
    <property type="match status" value="1"/>
</dbReference>
<evidence type="ECO:0000256" key="16">
    <source>
        <dbReference type="PROSITE-ProRule" id="PRU00192"/>
    </source>
</evidence>
<dbReference type="InterPro" id="IPR011993">
    <property type="entry name" value="PH-like_dom_sf"/>
</dbReference>
<dbReference type="Gene3D" id="2.30.29.30">
    <property type="entry name" value="Pleckstrin-homology domain (PH domain)/Phosphotyrosine-binding domain (PTB)"/>
    <property type="match status" value="1"/>
</dbReference>
<feature type="domain" description="PH" evidence="19">
    <location>
        <begin position="118"/>
        <end position="221"/>
    </location>
</feature>
<keyword evidence="7" id="KW-0963">Cytoplasm</keyword>
<keyword evidence="11" id="KW-0472">Membrane</keyword>
<dbReference type="GO" id="GO:0045944">
    <property type="term" value="P:positive regulation of transcription by RNA polymerase II"/>
    <property type="evidence" value="ECO:0007669"/>
    <property type="project" value="Ensembl"/>
</dbReference>
<evidence type="ECO:0000256" key="4">
    <source>
        <dbReference type="ARBA" id="ARBA00005864"/>
    </source>
</evidence>
<accession>A0A8C9AED4</accession>
<proteinExistence type="inferred from homology"/>
<evidence type="ECO:0000256" key="17">
    <source>
        <dbReference type="SAM" id="MobiDB-lite"/>
    </source>
</evidence>
<evidence type="ECO:0000259" key="19">
    <source>
        <dbReference type="PROSITE" id="PS50003"/>
    </source>
</evidence>
<dbReference type="PROSITE" id="PS50003">
    <property type="entry name" value="PH_DOMAIN"/>
    <property type="match status" value="1"/>
</dbReference>
<gene>
    <name evidence="20" type="primary">SKAP1</name>
</gene>
<dbReference type="Gene3D" id="6.10.250.220">
    <property type="match status" value="1"/>
</dbReference>
<feature type="region of interest" description="Disordered" evidence="17">
    <location>
        <begin position="229"/>
        <end position="249"/>
    </location>
</feature>
<dbReference type="InterPro" id="IPR037781">
    <property type="entry name" value="SKAP_fam"/>
</dbReference>
<dbReference type="GO" id="GO:0019903">
    <property type="term" value="F:protein phosphatase binding"/>
    <property type="evidence" value="ECO:0007669"/>
    <property type="project" value="Ensembl"/>
</dbReference>
<dbReference type="InterPro" id="IPR001849">
    <property type="entry name" value="PH_domain"/>
</dbReference>
<evidence type="ECO:0000256" key="12">
    <source>
        <dbReference type="ARBA" id="ARBA00023242"/>
    </source>
</evidence>
<keyword evidence="5 16" id="KW-0728">SH3 domain</keyword>
<dbReference type="Pfam" id="PF00169">
    <property type="entry name" value="PH"/>
    <property type="match status" value="1"/>
</dbReference>